<comment type="caution">
    <text evidence="1">The sequence shown here is derived from an EMBL/GenBank/DDBJ whole genome shotgun (WGS) entry which is preliminary data.</text>
</comment>
<dbReference type="AlphaFoldDB" id="A0A7W8N591"/>
<dbReference type="EMBL" id="JACHEQ010000001">
    <property type="protein sequence ID" value="MBB5354224.1"/>
    <property type="molecule type" value="Genomic_DNA"/>
</dbReference>
<sequence>MKMTVKKEAMDAWLCTANRDFLDRTFYRAQTLSYVRRDVQHVVSSHLSAKCGDGCVSAMGRAILHRNIHSGRGLYAQAALHDR</sequence>
<organism evidence="1 2">
    <name type="scientific">Anoxybacillus mongoliensis</name>
    <dbReference type="NCBI Taxonomy" id="452565"/>
    <lineage>
        <taxon>Bacteria</taxon>
        <taxon>Bacillati</taxon>
        <taxon>Bacillota</taxon>
        <taxon>Bacilli</taxon>
        <taxon>Bacillales</taxon>
        <taxon>Anoxybacillaceae</taxon>
        <taxon>Anoxybacillus</taxon>
    </lineage>
</organism>
<reference evidence="1 2" key="1">
    <citation type="submission" date="2020-08" db="EMBL/GenBank/DDBJ databases">
        <title>Genomic Encyclopedia of Type Strains, Phase IV (KMG-IV): sequencing the most valuable type-strain genomes for metagenomic binning, comparative biology and taxonomic classification.</title>
        <authorList>
            <person name="Goeker M."/>
        </authorList>
    </citation>
    <scope>NUCLEOTIDE SEQUENCE [LARGE SCALE GENOMIC DNA]</scope>
    <source>
        <strain evidence="1 2">DSM 19169</strain>
    </source>
</reference>
<proteinExistence type="predicted"/>
<protein>
    <submittedName>
        <fullName evidence="1">Uncharacterized protein</fullName>
    </submittedName>
</protein>
<evidence type="ECO:0000313" key="1">
    <source>
        <dbReference type="EMBL" id="MBB5354224.1"/>
    </source>
</evidence>
<accession>A0A7W8N591</accession>
<keyword evidence="2" id="KW-1185">Reference proteome</keyword>
<evidence type="ECO:0000313" key="2">
    <source>
        <dbReference type="Proteomes" id="UP000583699"/>
    </source>
</evidence>
<name>A0A7W8N591_9BACL</name>
<dbReference type="Proteomes" id="UP000583699">
    <property type="component" value="Unassembled WGS sequence"/>
</dbReference>
<gene>
    <name evidence="1" type="ORF">HNR43_000179</name>
</gene>